<sequence>MGWCPLVGSVVNLNFDVAFDESRAKSVSGVVVRNASGEVFAFKTVVHWEVAFSFAVEALACLQAVFMEKQIGFISVIVEGDSVSVIKKSKSDKTDKLVIGAREAMKEDSRAYLIRRVLEQGTSEVDLRRRREPD</sequence>
<protein>
    <recommendedName>
        <fullName evidence="1">RNase H type-1 domain-containing protein</fullName>
    </recommendedName>
</protein>
<name>A0A7J8NB94_9ROSI</name>
<dbReference type="PANTHER" id="PTHR47074:SF61">
    <property type="entry name" value="RNASE H TYPE-1 DOMAIN-CONTAINING PROTEIN"/>
    <property type="match status" value="1"/>
</dbReference>
<gene>
    <name evidence="2" type="ORF">Golob_001375</name>
</gene>
<dbReference type="GO" id="GO:0004523">
    <property type="term" value="F:RNA-DNA hybrid ribonuclease activity"/>
    <property type="evidence" value="ECO:0007669"/>
    <property type="project" value="InterPro"/>
</dbReference>
<evidence type="ECO:0000313" key="2">
    <source>
        <dbReference type="EMBL" id="MBA0574143.1"/>
    </source>
</evidence>
<dbReference type="GO" id="GO:0003676">
    <property type="term" value="F:nucleic acid binding"/>
    <property type="evidence" value="ECO:0007669"/>
    <property type="project" value="InterPro"/>
</dbReference>
<dbReference type="InterPro" id="IPR002156">
    <property type="entry name" value="RNaseH_domain"/>
</dbReference>
<keyword evidence="3" id="KW-1185">Reference proteome</keyword>
<dbReference type="InterPro" id="IPR052929">
    <property type="entry name" value="RNase_H-like_EbsB-rel"/>
</dbReference>
<dbReference type="Pfam" id="PF13456">
    <property type="entry name" value="RVT_3"/>
    <property type="match status" value="1"/>
</dbReference>
<dbReference type="Proteomes" id="UP000593572">
    <property type="component" value="Unassembled WGS sequence"/>
</dbReference>
<comment type="caution">
    <text evidence="2">The sequence shown here is derived from an EMBL/GenBank/DDBJ whole genome shotgun (WGS) entry which is preliminary data.</text>
</comment>
<organism evidence="2 3">
    <name type="scientific">Gossypium lobatum</name>
    <dbReference type="NCBI Taxonomy" id="34289"/>
    <lineage>
        <taxon>Eukaryota</taxon>
        <taxon>Viridiplantae</taxon>
        <taxon>Streptophyta</taxon>
        <taxon>Embryophyta</taxon>
        <taxon>Tracheophyta</taxon>
        <taxon>Spermatophyta</taxon>
        <taxon>Magnoliopsida</taxon>
        <taxon>eudicotyledons</taxon>
        <taxon>Gunneridae</taxon>
        <taxon>Pentapetalae</taxon>
        <taxon>rosids</taxon>
        <taxon>malvids</taxon>
        <taxon>Malvales</taxon>
        <taxon>Malvaceae</taxon>
        <taxon>Malvoideae</taxon>
        <taxon>Gossypium</taxon>
    </lineage>
</organism>
<proteinExistence type="predicted"/>
<accession>A0A7J8NB94</accession>
<dbReference type="PANTHER" id="PTHR47074">
    <property type="entry name" value="BNAC02G40300D PROTEIN"/>
    <property type="match status" value="1"/>
</dbReference>
<reference evidence="2 3" key="1">
    <citation type="journal article" date="2019" name="Genome Biol. Evol.">
        <title>Insights into the evolution of the New World diploid cottons (Gossypium, subgenus Houzingenia) based on genome sequencing.</title>
        <authorList>
            <person name="Grover C.E."/>
            <person name="Arick M.A. 2nd"/>
            <person name="Thrash A."/>
            <person name="Conover J.L."/>
            <person name="Sanders W.S."/>
            <person name="Peterson D.G."/>
            <person name="Frelichowski J.E."/>
            <person name="Scheffler J.A."/>
            <person name="Scheffler B.E."/>
            <person name="Wendel J.F."/>
        </authorList>
    </citation>
    <scope>NUCLEOTIDE SEQUENCE [LARGE SCALE GENOMIC DNA]</scope>
    <source>
        <strain evidence="2">157</strain>
        <tissue evidence="2">Leaf</tissue>
    </source>
</reference>
<dbReference type="AlphaFoldDB" id="A0A7J8NB94"/>
<dbReference type="EMBL" id="JABEZX010000013">
    <property type="protein sequence ID" value="MBA0574143.1"/>
    <property type="molecule type" value="Genomic_DNA"/>
</dbReference>
<evidence type="ECO:0000259" key="1">
    <source>
        <dbReference type="Pfam" id="PF13456"/>
    </source>
</evidence>
<evidence type="ECO:0000313" key="3">
    <source>
        <dbReference type="Proteomes" id="UP000593572"/>
    </source>
</evidence>
<feature type="domain" description="RNase H type-1" evidence="1">
    <location>
        <begin position="14"/>
        <end position="99"/>
    </location>
</feature>